<dbReference type="AlphaFoldDB" id="A0A8H2WWT4"/>
<protein>
    <submittedName>
        <fullName evidence="1">Uncharacterized protein</fullName>
    </submittedName>
</protein>
<proteinExistence type="predicted"/>
<name>A0A8H2WWT4_9AGAM</name>
<gene>
    <name evidence="1" type="ORF">RDB_LOCUS10892</name>
</gene>
<evidence type="ECO:0000313" key="1">
    <source>
        <dbReference type="EMBL" id="CAE6409715.1"/>
    </source>
</evidence>
<reference evidence="1" key="1">
    <citation type="submission" date="2021-01" db="EMBL/GenBank/DDBJ databases">
        <authorList>
            <person name="Kaushik A."/>
        </authorList>
    </citation>
    <scope>NUCLEOTIDE SEQUENCE</scope>
    <source>
        <strain evidence="1">AG4-R118</strain>
    </source>
</reference>
<dbReference type="Proteomes" id="UP000663888">
    <property type="component" value="Unassembled WGS sequence"/>
</dbReference>
<dbReference type="EMBL" id="CAJMWX010000237">
    <property type="protein sequence ID" value="CAE6409715.1"/>
    <property type="molecule type" value="Genomic_DNA"/>
</dbReference>
<organism evidence="1 2">
    <name type="scientific">Rhizoctonia solani</name>
    <dbReference type="NCBI Taxonomy" id="456999"/>
    <lineage>
        <taxon>Eukaryota</taxon>
        <taxon>Fungi</taxon>
        <taxon>Dikarya</taxon>
        <taxon>Basidiomycota</taxon>
        <taxon>Agaricomycotina</taxon>
        <taxon>Agaricomycetes</taxon>
        <taxon>Cantharellales</taxon>
        <taxon>Ceratobasidiaceae</taxon>
        <taxon>Rhizoctonia</taxon>
    </lineage>
</organism>
<comment type="caution">
    <text evidence="1">The sequence shown here is derived from an EMBL/GenBank/DDBJ whole genome shotgun (WGS) entry which is preliminary data.</text>
</comment>
<evidence type="ECO:0000313" key="2">
    <source>
        <dbReference type="Proteomes" id="UP000663888"/>
    </source>
</evidence>
<sequence length="87" mass="9896">MFNEQFSGLKQLRKSLANQFELGHPNDALREEASIDTHSDEEEFKYALRSALGPGADFDEKARVYFFTNNASQHSLESLNLSMLEVL</sequence>
<accession>A0A8H2WWT4</accession>